<dbReference type="GO" id="GO:0046983">
    <property type="term" value="F:protein dimerization activity"/>
    <property type="evidence" value="ECO:0007669"/>
    <property type="project" value="InterPro"/>
</dbReference>
<keyword evidence="4" id="KW-0808">Transferase</keyword>
<keyword evidence="7" id="KW-0067">ATP-binding</keyword>
<dbReference type="SUPFAM" id="SSF55874">
    <property type="entry name" value="ATPase domain of HSP90 chaperone/DNA topoisomerase II/histidine kinase"/>
    <property type="match status" value="1"/>
</dbReference>
<dbReference type="AlphaFoldDB" id="A0A426V0N4"/>
<dbReference type="Gene3D" id="1.20.5.1930">
    <property type="match status" value="1"/>
</dbReference>
<dbReference type="GO" id="GO:0005524">
    <property type="term" value="F:ATP binding"/>
    <property type="evidence" value="ECO:0007669"/>
    <property type="project" value="UniProtKB-KW"/>
</dbReference>
<dbReference type="PANTHER" id="PTHR24421">
    <property type="entry name" value="NITRATE/NITRITE SENSOR PROTEIN NARX-RELATED"/>
    <property type="match status" value="1"/>
</dbReference>
<dbReference type="InterPro" id="IPR036890">
    <property type="entry name" value="HATPase_C_sf"/>
</dbReference>
<keyword evidence="13" id="KW-1185">Reference proteome</keyword>
<dbReference type="Pfam" id="PF07730">
    <property type="entry name" value="HisKA_3"/>
    <property type="match status" value="1"/>
</dbReference>
<gene>
    <name evidence="12" type="ORF">EIW28_07540</name>
</gene>
<evidence type="ECO:0000256" key="9">
    <source>
        <dbReference type="SAM" id="Phobius"/>
    </source>
</evidence>
<dbReference type="PANTHER" id="PTHR24421:SF10">
    <property type="entry name" value="NITRATE_NITRITE SENSOR PROTEIN NARQ"/>
    <property type="match status" value="1"/>
</dbReference>
<evidence type="ECO:0000256" key="1">
    <source>
        <dbReference type="ARBA" id="ARBA00000085"/>
    </source>
</evidence>
<feature type="domain" description="Histidine kinase/HSP90-like ATPase" evidence="10">
    <location>
        <begin position="288"/>
        <end position="375"/>
    </location>
</feature>
<dbReference type="InterPro" id="IPR003594">
    <property type="entry name" value="HATPase_dom"/>
</dbReference>
<dbReference type="GO" id="GO:0016020">
    <property type="term" value="C:membrane"/>
    <property type="evidence" value="ECO:0007669"/>
    <property type="project" value="InterPro"/>
</dbReference>
<evidence type="ECO:0000256" key="4">
    <source>
        <dbReference type="ARBA" id="ARBA00022679"/>
    </source>
</evidence>
<protein>
    <recommendedName>
        <fullName evidence="2">histidine kinase</fullName>
        <ecNumber evidence="2">2.7.13.3</ecNumber>
    </recommendedName>
</protein>
<evidence type="ECO:0000259" key="11">
    <source>
        <dbReference type="Pfam" id="PF07730"/>
    </source>
</evidence>
<dbReference type="Gene3D" id="3.30.565.10">
    <property type="entry name" value="Histidine kinase-like ATPase, C-terminal domain"/>
    <property type="match status" value="1"/>
</dbReference>
<keyword evidence="6 12" id="KW-0418">Kinase</keyword>
<comment type="catalytic activity">
    <reaction evidence="1">
        <text>ATP + protein L-histidine = ADP + protein N-phospho-L-histidine.</text>
        <dbReference type="EC" id="2.7.13.3"/>
    </reaction>
</comment>
<evidence type="ECO:0000313" key="12">
    <source>
        <dbReference type="EMBL" id="RRS00412.1"/>
    </source>
</evidence>
<keyword evidence="8" id="KW-0902">Two-component regulatory system</keyword>
<evidence type="ECO:0000256" key="5">
    <source>
        <dbReference type="ARBA" id="ARBA00022741"/>
    </source>
</evidence>
<dbReference type="GO" id="GO:0000155">
    <property type="term" value="F:phosphorelay sensor kinase activity"/>
    <property type="evidence" value="ECO:0007669"/>
    <property type="project" value="InterPro"/>
</dbReference>
<dbReference type="InterPro" id="IPR011712">
    <property type="entry name" value="Sig_transdc_His_kin_sub3_dim/P"/>
</dbReference>
<sequence length="379" mass="39562">MNVMRTAERRIAAAWARPPAAGADGPRPRDAVPVGLAAAVGVLEAALRPDLPWPAATAAVTLAVLPVLLWRRTRPLVAVAGMAAATTGLALAHRIAVVEPNALFATFVLLSIPYALFRWGSGSDRIIGAAALAVDLLFTSSLSSDPLAETAAGVAFLGGACLLGALRRERVESRERRLDQVRAREREALARDLHDTVAHHVSAIVIRAQVAGADPGDKARVAESLRVIETEAQAVLADMRSLVRTLRAPADYRPTAGLEELARLAEPGPPPVAVSVAAPADLPGIVASTLFRIAQEGVTNARRHARGATRIDVEVTVDEREARVRVRDDGAPPRPASGDGHGLQGMAERAALLGGEVDAGPDPVGGWTLRASIPLGGKA</sequence>
<dbReference type="OrthoDB" id="227596at2"/>
<comment type="caution">
    <text evidence="12">The sequence shown here is derived from an EMBL/GenBank/DDBJ whole genome shotgun (WGS) entry which is preliminary data.</text>
</comment>
<feature type="transmembrane region" description="Helical" evidence="9">
    <location>
        <begin position="150"/>
        <end position="167"/>
    </location>
</feature>
<dbReference type="CDD" id="cd16917">
    <property type="entry name" value="HATPase_UhpB-NarQ-NarX-like"/>
    <property type="match status" value="1"/>
</dbReference>
<feature type="transmembrane region" description="Helical" evidence="9">
    <location>
        <begin position="76"/>
        <end position="96"/>
    </location>
</feature>
<feature type="domain" description="Signal transduction histidine kinase subgroup 3 dimerisation and phosphoacceptor" evidence="11">
    <location>
        <begin position="185"/>
        <end position="250"/>
    </location>
</feature>
<reference evidence="12 13" key="1">
    <citation type="submission" date="2018-12" db="EMBL/GenBank/DDBJ databases">
        <title>Glycomyces sp. YIM 121974 draft genome.</title>
        <authorList>
            <person name="Li Q."/>
        </authorList>
    </citation>
    <scope>NUCLEOTIDE SEQUENCE [LARGE SCALE GENOMIC DNA]</scope>
    <source>
        <strain evidence="12 13">YIM 121974</strain>
    </source>
</reference>
<evidence type="ECO:0000256" key="7">
    <source>
        <dbReference type="ARBA" id="ARBA00022840"/>
    </source>
</evidence>
<dbReference type="InterPro" id="IPR050482">
    <property type="entry name" value="Sensor_HK_TwoCompSys"/>
</dbReference>
<dbReference type="EMBL" id="RSEB01000002">
    <property type="protein sequence ID" value="RRS00412.1"/>
    <property type="molecule type" value="Genomic_DNA"/>
</dbReference>
<keyword evidence="5" id="KW-0547">Nucleotide-binding</keyword>
<evidence type="ECO:0000256" key="6">
    <source>
        <dbReference type="ARBA" id="ARBA00022777"/>
    </source>
</evidence>
<proteinExistence type="predicted"/>
<accession>A0A426V0N4</accession>
<keyword evidence="3" id="KW-0597">Phosphoprotein</keyword>
<evidence type="ECO:0000313" key="13">
    <source>
        <dbReference type="Proteomes" id="UP000277256"/>
    </source>
</evidence>
<dbReference type="Pfam" id="PF02518">
    <property type="entry name" value="HATPase_c"/>
    <property type="match status" value="1"/>
</dbReference>
<evidence type="ECO:0000256" key="8">
    <source>
        <dbReference type="ARBA" id="ARBA00023012"/>
    </source>
</evidence>
<keyword evidence="9" id="KW-0472">Membrane</keyword>
<evidence type="ECO:0000256" key="2">
    <source>
        <dbReference type="ARBA" id="ARBA00012438"/>
    </source>
</evidence>
<organism evidence="12 13">
    <name type="scientific">Glycomyces terrestris</name>
    <dbReference type="NCBI Taxonomy" id="2493553"/>
    <lineage>
        <taxon>Bacteria</taxon>
        <taxon>Bacillati</taxon>
        <taxon>Actinomycetota</taxon>
        <taxon>Actinomycetes</taxon>
        <taxon>Glycomycetales</taxon>
        <taxon>Glycomycetaceae</taxon>
        <taxon>Glycomyces</taxon>
    </lineage>
</organism>
<evidence type="ECO:0000259" key="10">
    <source>
        <dbReference type="Pfam" id="PF02518"/>
    </source>
</evidence>
<dbReference type="Proteomes" id="UP000277256">
    <property type="component" value="Unassembled WGS sequence"/>
</dbReference>
<dbReference type="EC" id="2.7.13.3" evidence="2"/>
<name>A0A426V0N4_9ACTN</name>
<keyword evidence="9" id="KW-1133">Transmembrane helix</keyword>
<evidence type="ECO:0000256" key="3">
    <source>
        <dbReference type="ARBA" id="ARBA00022553"/>
    </source>
</evidence>
<keyword evidence="9" id="KW-0812">Transmembrane</keyword>